<evidence type="ECO:0000313" key="1">
    <source>
        <dbReference type="EMBL" id="ROV96697.1"/>
    </source>
</evidence>
<comment type="caution">
    <text evidence="1">The sequence shown here is derived from an EMBL/GenBank/DDBJ whole genome shotgun (WGS) entry which is preliminary data.</text>
</comment>
<name>A0A423W030_CYTCH</name>
<proteinExistence type="predicted"/>
<keyword evidence="2" id="KW-1185">Reference proteome</keyword>
<dbReference type="EMBL" id="LJZO01000019">
    <property type="protein sequence ID" value="ROV96697.1"/>
    <property type="molecule type" value="Genomic_DNA"/>
</dbReference>
<reference evidence="1 2" key="1">
    <citation type="submission" date="2015-09" db="EMBL/GenBank/DDBJ databases">
        <title>Host preference determinants of Valsa canker pathogens revealed by comparative genomics.</title>
        <authorList>
            <person name="Yin Z."/>
            <person name="Huang L."/>
        </authorList>
    </citation>
    <scope>NUCLEOTIDE SEQUENCE [LARGE SCALE GENOMIC DNA]</scope>
    <source>
        <strain evidence="1 2">YSFL</strain>
    </source>
</reference>
<protein>
    <submittedName>
        <fullName evidence="1">Uncharacterized protein</fullName>
    </submittedName>
</protein>
<organism evidence="1 2">
    <name type="scientific">Cytospora chrysosperma</name>
    <name type="common">Cytospora canker fungus</name>
    <name type="synonym">Sphaeria chrysosperma</name>
    <dbReference type="NCBI Taxonomy" id="252740"/>
    <lineage>
        <taxon>Eukaryota</taxon>
        <taxon>Fungi</taxon>
        <taxon>Dikarya</taxon>
        <taxon>Ascomycota</taxon>
        <taxon>Pezizomycotina</taxon>
        <taxon>Sordariomycetes</taxon>
        <taxon>Sordariomycetidae</taxon>
        <taxon>Diaporthales</taxon>
        <taxon>Cytosporaceae</taxon>
        <taxon>Cytospora</taxon>
    </lineage>
</organism>
<sequence length="132" mass="14424">MASKYTLHPESLITPSQLSPYLTVSFRRGVESRDPIYPASGLQLSFEHPDDHREVFTGRLAAGDVRAADCGLCTVNLPAGDVPKYGTVRRGLEGSGVLRDVVVRLHAWKGDRHLGVWEVGTLGGKHVYTIVD</sequence>
<dbReference type="Proteomes" id="UP000284375">
    <property type="component" value="Unassembled WGS sequence"/>
</dbReference>
<evidence type="ECO:0000313" key="2">
    <source>
        <dbReference type="Proteomes" id="UP000284375"/>
    </source>
</evidence>
<dbReference type="AlphaFoldDB" id="A0A423W030"/>
<dbReference type="OrthoDB" id="5396520at2759"/>
<gene>
    <name evidence="1" type="ORF">VSDG_05524</name>
</gene>
<accession>A0A423W030</accession>